<proteinExistence type="predicted"/>
<dbReference type="AlphaFoldDB" id="A0A850QXP7"/>
<reference evidence="2 3" key="1">
    <citation type="submission" date="2020-06" db="EMBL/GenBank/DDBJ databases">
        <title>Photobacterium damselae subsp. damselae comparative genomics.</title>
        <authorList>
            <person name="Osorio C.R."/>
        </authorList>
    </citation>
    <scope>NUCLEOTIDE SEQUENCE [LARGE SCALE GENOMIC DNA]</scope>
    <source>
        <strain evidence="2 3">TW250/03</strain>
    </source>
</reference>
<protein>
    <submittedName>
        <fullName evidence="2">Uncharacterized protein</fullName>
    </submittedName>
</protein>
<sequence length="115" mass="13209">MKYLINFMITLSLFLMTNIAKAQNCIPIDSDIVYTISPNIEACLDTQTPITLISSFELNTSIFSVQSIDASEPQMMFPNEWMHISGTFTIKLTKEMYLYRNKNIVLLMDKDEIKA</sequence>
<evidence type="ECO:0000256" key="1">
    <source>
        <dbReference type="SAM" id="SignalP"/>
    </source>
</evidence>
<evidence type="ECO:0000313" key="3">
    <source>
        <dbReference type="Proteomes" id="UP000533429"/>
    </source>
</evidence>
<feature type="chain" id="PRO_5032384221" evidence="1">
    <location>
        <begin position="23"/>
        <end position="115"/>
    </location>
</feature>
<evidence type="ECO:0000313" key="2">
    <source>
        <dbReference type="EMBL" id="NVP03412.1"/>
    </source>
</evidence>
<dbReference type="Proteomes" id="UP000533429">
    <property type="component" value="Unassembled WGS sequence"/>
</dbReference>
<keyword evidence="1" id="KW-0732">Signal</keyword>
<accession>A0A850QXP7</accession>
<dbReference type="EMBL" id="JABXOR010001604">
    <property type="protein sequence ID" value="NVP03412.1"/>
    <property type="molecule type" value="Genomic_DNA"/>
</dbReference>
<organism evidence="2 3">
    <name type="scientific">Photobacterium damselae subsp. damselae</name>
    <name type="common">Listonella damsela</name>
    <dbReference type="NCBI Taxonomy" id="85581"/>
    <lineage>
        <taxon>Bacteria</taxon>
        <taxon>Pseudomonadati</taxon>
        <taxon>Pseudomonadota</taxon>
        <taxon>Gammaproteobacteria</taxon>
        <taxon>Vibrionales</taxon>
        <taxon>Vibrionaceae</taxon>
        <taxon>Photobacterium</taxon>
    </lineage>
</organism>
<feature type="signal peptide" evidence="1">
    <location>
        <begin position="1"/>
        <end position="22"/>
    </location>
</feature>
<gene>
    <name evidence="2" type="ORF">HWA77_24720</name>
</gene>
<name>A0A850QXP7_PHODD</name>
<comment type="caution">
    <text evidence="2">The sequence shown here is derived from an EMBL/GenBank/DDBJ whole genome shotgun (WGS) entry which is preliminary data.</text>
</comment>